<organism evidence="4 5">
    <name type="scientific">Franconibacter pulveris</name>
    <dbReference type="NCBI Taxonomy" id="435910"/>
    <lineage>
        <taxon>Bacteria</taxon>
        <taxon>Pseudomonadati</taxon>
        <taxon>Pseudomonadota</taxon>
        <taxon>Gammaproteobacteria</taxon>
        <taxon>Enterobacterales</taxon>
        <taxon>Enterobacteriaceae</taxon>
        <taxon>Franconibacter</taxon>
    </lineage>
</organism>
<evidence type="ECO:0000256" key="2">
    <source>
        <dbReference type="SAM" id="SignalP"/>
    </source>
</evidence>
<dbReference type="Proteomes" id="UP000037315">
    <property type="component" value="Unassembled WGS sequence"/>
</dbReference>
<keyword evidence="5" id="KW-1185">Reference proteome</keyword>
<dbReference type="InterPro" id="IPR051096">
    <property type="entry name" value="BhsA/McbA_stress_biofilm_assoc"/>
</dbReference>
<sequence>MKIITGVTTALFIGSVSFGALAAEEIQKEKVKEMNLTKIGTIVTDDATAPMDARQELSKKADAMGGKYYVVISAQKPGKDIHATADVYK</sequence>
<evidence type="ECO:0000313" key="4">
    <source>
        <dbReference type="EMBL" id="KMV32770.1"/>
    </source>
</evidence>
<dbReference type="EMBL" id="LFEJ01000027">
    <property type="protein sequence ID" value="KMV32770.1"/>
    <property type="molecule type" value="Genomic_DNA"/>
</dbReference>
<dbReference type="AlphaFoldDB" id="A0A0J8VJX4"/>
<dbReference type="OrthoDB" id="6520115at2"/>
<proteinExistence type="predicted"/>
<comment type="caution">
    <text evidence="4">The sequence shown here is derived from an EMBL/GenBank/DDBJ whole genome shotgun (WGS) entry which is preliminary data.</text>
</comment>
<dbReference type="InterPro" id="IPR036275">
    <property type="entry name" value="YdgH-like_sf"/>
</dbReference>
<dbReference type="SUPFAM" id="SSF159871">
    <property type="entry name" value="YdgH-like"/>
    <property type="match status" value="1"/>
</dbReference>
<dbReference type="PANTHER" id="PTHR34156">
    <property type="entry name" value="OUTER MEMBRANE PROTEIN-RELATED-RELATED"/>
    <property type="match status" value="1"/>
</dbReference>
<feature type="chain" id="PRO_5005311217" description="YdgH/BhsA/McbA-like domain-containing protein" evidence="2">
    <location>
        <begin position="23"/>
        <end position="89"/>
    </location>
</feature>
<feature type="signal peptide" evidence="2">
    <location>
        <begin position="1"/>
        <end position="22"/>
    </location>
</feature>
<name>A0A0J8VJX4_9ENTR</name>
<feature type="domain" description="YdgH/BhsA/McbA-like" evidence="3">
    <location>
        <begin position="36"/>
        <end position="89"/>
    </location>
</feature>
<dbReference type="RefSeq" id="WP_024557018.1">
    <property type="nucleotide sequence ID" value="NZ_LFEJ01000027.1"/>
</dbReference>
<accession>A0A0J8VJX4</accession>
<evidence type="ECO:0000259" key="3">
    <source>
        <dbReference type="Pfam" id="PF07338"/>
    </source>
</evidence>
<evidence type="ECO:0000256" key="1">
    <source>
        <dbReference type="ARBA" id="ARBA00022729"/>
    </source>
</evidence>
<keyword evidence="1 2" id="KW-0732">Signal</keyword>
<evidence type="ECO:0000313" key="5">
    <source>
        <dbReference type="Proteomes" id="UP000037315"/>
    </source>
</evidence>
<dbReference type="InterPro" id="IPR010854">
    <property type="entry name" value="YdgH/BhsA/McbA-like_dom"/>
</dbReference>
<reference evidence="4 5" key="1">
    <citation type="submission" date="2015-06" db="EMBL/GenBank/DDBJ databases">
        <title>Genome sequencing of Cronobacter sp. strain DJ34 isolated from petroleum contaminated sludge of Duliajan Oil Fields, Assam, India.</title>
        <authorList>
            <person name="Pal S."/>
            <person name="Banerjee T.D."/>
            <person name="Roy A."/>
            <person name="Sar P."/>
            <person name="Kazy S.K."/>
        </authorList>
    </citation>
    <scope>NUCLEOTIDE SEQUENCE [LARGE SCALE GENOMIC DNA]</scope>
    <source>
        <strain evidence="4 5">DJ34</strain>
    </source>
</reference>
<gene>
    <name evidence="4" type="ORF">ACH50_21750</name>
</gene>
<dbReference type="Gene3D" id="3.30.1660.10">
    <property type="entry name" value="Flavin-binding protein dodecin"/>
    <property type="match status" value="1"/>
</dbReference>
<dbReference type="Pfam" id="PF07338">
    <property type="entry name" value="YdgH_BhsA-like"/>
    <property type="match status" value="1"/>
</dbReference>
<dbReference type="PATRIC" id="fig|1656095.3.peg.4037"/>
<dbReference type="InterPro" id="IPR025543">
    <property type="entry name" value="Dodecin-like"/>
</dbReference>
<dbReference type="STRING" id="1121863.GCA_000621185_03320"/>
<protein>
    <recommendedName>
        <fullName evidence="3">YdgH/BhsA/McbA-like domain-containing protein</fullName>
    </recommendedName>
</protein>